<dbReference type="SMART" id="SM00850">
    <property type="entry name" value="LytTR"/>
    <property type="match status" value="1"/>
</dbReference>
<dbReference type="PROSITE" id="PS50930">
    <property type="entry name" value="HTH_LYTTR"/>
    <property type="match status" value="1"/>
</dbReference>
<organism evidence="4 5">
    <name type="scientific">Flavobacterium stagni</name>
    <dbReference type="NCBI Taxonomy" id="2506421"/>
    <lineage>
        <taxon>Bacteria</taxon>
        <taxon>Pseudomonadati</taxon>
        <taxon>Bacteroidota</taxon>
        <taxon>Flavobacteriia</taxon>
        <taxon>Flavobacteriales</taxon>
        <taxon>Flavobacteriaceae</taxon>
        <taxon>Flavobacterium</taxon>
    </lineage>
</organism>
<protein>
    <submittedName>
        <fullName evidence="4">Response regulator transcription factor</fullName>
    </submittedName>
</protein>
<dbReference type="Gene3D" id="2.40.50.1020">
    <property type="entry name" value="LytTr DNA-binding domain"/>
    <property type="match status" value="1"/>
</dbReference>
<dbReference type="GO" id="GO:0000156">
    <property type="term" value="F:phosphorelay response regulator activity"/>
    <property type="evidence" value="ECO:0007669"/>
    <property type="project" value="InterPro"/>
</dbReference>
<gene>
    <name evidence="4" type="ORF">EQG61_04085</name>
</gene>
<dbReference type="Proteomes" id="UP000289857">
    <property type="component" value="Unassembled WGS sequence"/>
</dbReference>
<dbReference type="GO" id="GO:0003677">
    <property type="term" value="F:DNA binding"/>
    <property type="evidence" value="ECO:0007669"/>
    <property type="project" value="InterPro"/>
</dbReference>
<keyword evidence="1" id="KW-0597">Phosphoprotein</keyword>
<dbReference type="InterPro" id="IPR007492">
    <property type="entry name" value="LytTR_DNA-bd_dom"/>
</dbReference>
<dbReference type="SMART" id="SM00448">
    <property type="entry name" value="REC"/>
    <property type="match status" value="1"/>
</dbReference>
<reference evidence="5" key="1">
    <citation type="submission" date="2019-01" db="EMBL/GenBank/DDBJ databases">
        <title>Cytophagaceae bacterium strain CAR-16.</title>
        <authorList>
            <person name="Chen W.-M."/>
        </authorList>
    </citation>
    <scope>NUCLEOTIDE SEQUENCE [LARGE SCALE GENOMIC DNA]</scope>
    <source>
        <strain evidence="5">WWJ-16</strain>
    </source>
</reference>
<accession>A0A4Q1KEA6</accession>
<dbReference type="Gene3D" id="3.40.50.2300">
    <property type="match status" value="1"/>
</dbReference>
<dbReference type="PANTHER" id="PTHR37299:SF1">
    <property type="entry name" value="STAGE 0 SPORULATION PROTEIN A HOMOLOG"/>
    <property type="match status" value="1"/>
</dbReference>
<sequence length="227" mass="26596">MIKAIALDDEPLALEIISHFSKSIDFIHLEKTFTKQNEAMKYLRNYPVDLIFLDINMPQKNGIDFFKSLNADPILIFTTAYSEFAVEGFNINATDYLLKPFSEERFVQAAMKARNEFEFRKNRSVQTHLMIRADYKLYRIEFDNILFIEGLDDYIQIHQTNGSKIVARYSMKSILAKLPDQKFIRIHRSYIVATNQIKSIQNKTITLADFVLPIGDTYRDEILNMMR</sequence>
<feature type="domain" description="Response regulatory" evidence="2">
    <location>
        <begin position="3"/>
        <end position="114"/>
    </location>
</feature>
<dbReference type="OrthoDB" id="2168082at2"/>
<feature type="domain" description="HTH LytTR-type" evidence="3">
    <location>
        <begin position="129"/>
        <end position="201"/>
    </location>
</feature>
<keyword evidence="5" id="KW-1185">Reference proteome</keyword>
<dbReference type="RefSeq" id="WP_129460611.1">
    <property type="nucleotide sequence ID" value="NZ_SBKN01000001.1"/>
</dbReference>
<dbReference type="PROSITE" id="PS50110">
    <property type="entry name" value="RESPONSE_REGULATORY"/>
    <property type="match status" value="1"/>
</dbReference>
<dbReference type="InterPro" id="IPR046947">
    <property type="entry name" value="LytR-like"/>
</dbReference>
<dbReference type="AlphaFoldDB" id="A0A4Q1KEA6"/>
<dbReference type="InterPro" id="IPR001789">
    <property type="entry name" value="Sig_transdc_resp-reg_receiver"/>
</dbReference>
<dbReference type="Pfam" id="PF04397">
    <property type="entry name" value="LytTR"/>
    <property type="match status" value="1"/>
</dbReference>
<evidence type="ECO:0000313" key="5">
    <source>
        <dbReference type="Proteomes" id="UP000289857"/>
    </source>
</evidence>
<proteinExistence type="predicted"/>
<dbReference type="EMBL" id="SBKN01000001">
    <property type="protein sequence ID" value="RXR24633.1"/>
    <property type="molecule type" value="Genomic_DNA"/>
</dbReference>
<evidence type="ECO:0000256" key="1">
    <source>
        <dbReference type="PROSITE-ProRule" id="PRU00169"/>
    </source>
</evidence>
<evidence type="ECO:0000259" key="2">
    <source>
        <dbReference type="PROSITE" id="PS50110"/>
    </source>
</evidence>
<evidence type="ECO:0000259" key="3">
    <source>
        <dbReference type="PROSITE" id="PS50930"/>
    </source>
</evidence>
<evidence type="ECO:0000313" key="4">
    <source>
        <dbReference type="EMBL" id="RXR24633.1"/>
    </source>
</evidence>
<dbReference type="Pfam" id="PF00072">
    <property type="entry name" value="Response_reg"/>
    <property type="match status" value="1"/>
</dbReference>
<feature type="modified residue" description="4-aspartylphosphate" evidence="1">
    <location>
        <position position="54"/>
    </location>
</feature>
<name>A0A4Q1KEA6_9FLAO</name>
<dbReference type="InterPro" id="IPR011006">
    <property type="entry name" value="CheY-like_superfamily"/>
</dbReference>
<dbReference type="PANTHER" id="PTHR37299">
    <property type="entry name" value="TRANSCRIPTIONAL REGULATOR-RELATED"/>
    <property type="match status" value="1"/>
</dbReference>
<comment type="caution">
    <text evidence="4">The sequence shown here is derived from an EMBL/GenBank/DDBJ whole genome shotgun (WGS) entry which is preliminary data.</text>
</comment>
<dbReference type="SUPFAM" id="SSF52172">
    <property type="entry name" value="CheY-like"/>
    <property type="match status" value="1"/>
</dbReference>